<evidence type="ECO:0008006" key="4">
    <source>
        <dbReference type="Google" id="ProtNLM"/>
    </source>
</evidence>
<dbReference type="EMBL" id="PDEP01000008">
    <property type="protein sequence ID" value="PEN06610.1"/>
    <property type="molecule type" value="Genomic_DNA"/>
</dbReference>
<feature type="signal peptide" evidence="1">
    <location>
        <begin position="1"/>
        <end position="25"/>
    </location>
</feature>
<dbReference type="PROSITE" id="PS51257">
    <property type="entry name" value="PROKAR_LIPOPROTEIN"/>
    <property type="match status" value="1"/>
</dbReference>
<comment type="caution">
    <text evidence="2">The sequence shown here is derived from an EMBL/GenBank/DDBJ whole genome shotgun (WGS) entry which is preliminary data.</text>
</comment>
<proteinExistence type="predicted"/>
<dbReference type="AlphaFoldDB" id="A0A2H3NKS8"/>
<dbReference type="Proteomes" id="UP000221024">
    <property type="component" value="Unassembled WGS sequence"/>
</dbReference>
<sequence length="355" mass="38167">MTLCPRFSSGLPVLAALLLALGTLAGCGPNPPEPSDDTLSALSVFPADVQSVSMIDLQRLKEDAGISFFGERGIQLTLLDSDIVFDPLSREQRADLNTFIEASGFNPDTDLQSVYVAASPMGETVEMEAPLLVLNAQFERDRLAASLADATDLVTPVDTESDMPVFAFADAERNANEARADDRRMALLDDRRIAIGSPADIGALLDRMQSGTGGFEASADDRELIGYASANNAAWSVIRTMPEQMGNIGEMLDGDASTWQERMARVATVTQQIGIGVSLTSEDVQARLTLAAGENASDVRSVLRGLASGAQAYDDLSEQQRTFLQDLEINDTGRFVHVDMRSTQRALAELMISAR</sequence>
<protein>
    <recommendedName>
        <fullName evidence="4">DUF3352 domain-containing protein</fullName>
    </recommendedName>
</protein>
<evidence type="ECO:0000313" key="3">
    <source>
        <dbReference type="Proteomes" id="UP000221024"/>
    </source>
</evidence>
<accession>A0A2H3NKS8</accession>
<keyword evidence="1" id="KW-0732">Signal</keyword>
<reference evidence="2 3" key="1">
    <citation type="submission" date="2017-10" db="EMBL/GenBank/DDBJ databases">
        <title>Draft genome of Longimonas halophila.</title>
        <authorList>
            <person name="Goh K.M."/>
            <person name="Shamsir M.S."/>
            <person name="Lim S.W."/>
        </authorList>
    </citation>
    <scope>NUCLEOTIDE SEQUENCE [LARGE SCALE GENOMIC DNA]</scope>
    <source>
        <strain evidence="2 3">KCTC 42399</strain>
    </source>
</reference>
<feature type="chain" id="PRO_5013837071" description="DUF3352 domain-containing protein" evidence="1">
    <location>
        <begin position="26"/>
        <end position="355"/>
    </location>
</feature>
<evidence type="ECO:0000313" key="2">
    <source>
        <dbReference type="EMBL" id="PEN06610.1"/>
    </source>
</evidence>
<evidence type="ECO:0000256" key="1">
    <source>
        <dbReference type="SAM" id="SignalP"/>
    </source>
</evidence>
<gene>
    <name evidence="2" type="ORF">CRI93_10055</name>
</gene>
<keyword evidence="3" id="KW-1185">Reference proteome</keyword>
<name>A0A2H3NKS8_9BACT</name>
<organism evidence="2 3">
    <name type="scientific">Longimonas halophila</name>
    <dbReference type="NCBI Taxonomy" id="1469170"/>
    <lineage>
        <taxon>Bacteria</taxon>
        <taxon>Pseudomonadati</taxon>
        <taxon>Rhodothermota</taxon>
        <taxon>Rhodothermia</taxon>
        <taxon>Rhodothermales</taxon>
        <taxon>Salisaetaceae</taxon>
        <taxon>Longimonas</taxon>
    </lineage>
</organism>